<feature type="region of interest" description="Disordered" evidence="1">
    <location>
        <begin position="1"/>
        <end position="38"/>
    </location>
</feature>
<proteinExistence type="predicted"/>
<sequence>KTSSNLPTEKERGLEGEDDGGGSERGDEGGVKLIHGSGTWRRFVKAERRNRLGQAIDS</sequence>
<gene>
    <name evidence="2" type="ORF">GWI33_014830</name>
</gene>
<dbReference type="Proteomes" id="UP000625711">
    <property type="component" value="Unassembled WGS sequence"/>
</dbReference>
<dbReference type="EMBL" id="JAACXV010013773">
    <property type="protein sequence ID" value="KAF7272375.1"/>
    <property type="molecule type" value="Genomic_DNA"/>
</dbReference>
<feature type="non-terminal residue" evidence="2">
    <location>
        <position position="1"/>
    </location>
</feature>
<reference evidence="2" key="1">
    <citation type="submission" date="2020-08" db="EMBL/GenBank/DDBJ databases">
        <title>Genome sequencing and assembly of the red palm weevil Rhynchophorus ferrugineus.</title>
        <authorList>
            <person name="Dias G.B."/>
            <person name="Bergman C.M."/>
            <person name="Manee M."/>
        </authorList>
    </citation>
    <scope>NUCLEOTIDE SEQUENCE</scope>
    <source>
        <strain evidence="2">AA-2017</strain>
        <tissue evidence="2">Whole larva</tissue>
    </source>
</reference>
<keyword evidence="3" id="KW-1185">Reference proteome</keyword>
<organism evidence="2 3">
    <name type="scientific">Rhynchophorus ferrugineus</name>
    <name type="common">Red palm weevil</name>
    <name type="synonym">Curculio ferrugineus</name>
    <dbReference type="NCBI Taxonomy" id="354439"/>
    <lineage>
        <taxon>Eukaryota</taxon>
        <taxon>Metazoa</taxon>
        <taxon>Ecdysozoa</taxon>
        <taxon>Arthropoda</taxon>
        <taxon>Hexapoda</taxon>
        <taxon>Insecta</taxon>
        <taxon>Pterygota</taxon>
        <taxon>Neoptera</taxon>
        <taxon>Endopterygota</taxon>
        <taxon>Coleoptera</taxon>
        <taxon>Polyphaga</taxon>
        <taxon>Cucujiformia</taxon>
        <taxon>Curculionidae</taxon>
        <taxon>Dryophthorinae</taxon>
        <taxon>Rhynchophorus</taxon>
    </lineage>
</organism>
<protein>
    <submittedName>
        <fullName evidence="2">Uncharacterized protein</fullName>
    </submittedName>
</protein>
<comment type="caution">
    <text evidence="2">The sequence shown here is derived from an EMBL/GenBank/DDBJ whole genome shotgun (WGS) entry which is preliminary data.</text>
</comment>
<accession>A0A834I0T6</accession>
<evidence type="ECO:0000313" key="3">
    <source>
        <dbReference type="Proteomes" id="UP000625711"/>
    </source>
</evidence>
<name>A0A834I0T6_RHYFE</name>
<evidence type="ECO:0000256" key="1">
    <source>
        <dbReference type="SAM" id="MobiDB-lite"/>
    </source>
</evidence>
<evidence type="ECO:0000313" key="2">
    <source>
        <dbReference type="EMBL" id="KAF7272375.1"/>
    </source>
</evidence>
<dbReference type="AlphaFoldDB" id="A0A834I0T6"/>